<dbReference type="EMBL" id="CASHSV030000513">
    <property type="protein sequence ID" value="CAJ2668297.1"/>
    <property type="molecule type" value="Genomic_DNA"/>
</dbReference>
<organism evidence="1 2">
    <name type="scientific">Trifolium pratense</name>
    <name type="common">Red clover</name>
    <dbReference type="NCBI Taxonomy" id="57577"/>
    <lineage>
        <taxon>Eukaryota</taxon>
        <taxon>Viridiplantae</taxon>
        <taxon>Streptophyta</taxon>
        <taxon>Embryophyta</taxon>
        <taxon>Tracheophyta</taxon>
        <taxon>Spermatophyta</taxon>
        <taxon>Magnoliopsida</taxon>
        <taxon>eudicotyledons</taxon>
        <taxon>Gunneridae</taxon>
        <taxon>Pentapetalae</taxon>
        <taxon>rosids</taxon>
        <taxon>fabids</taxon>
        <taxon>Fabales</taxon>
        <taxon>Fabaceae</taxon>
        <taxon>Papilionoideae</taxon>
        <taxon>50 kb inversion clade</taxon>
        <taxon>NPAAA clade</taxon>
        <taxon>Hologalegina</taxon>
        <taxon>IRL clade</taxon>
        <taxon>Trifolieae</taxon>
        <taxon>Trifolium</taxon>
    </lineage>
</organism>
<keyword evidence="2" id="KW-1185">Reference proteome</keyword>
<evidence type="ECO:0000313" key="2">
    <source>
        <dbReference type="Proteomes" id="UP001177021"/>
    </source>
</evidence>
<accession>A0ACB0LME1</accession>
<gene>
    <name evidence="1" type="ORF">MILVUS5_LOCUS32715</name>
</gene>
<proteinExistence type="predicted"/>
<protein>
    <submittedName>
        <fullName evidence="1">Uncharacterized protein</fullName>
    </submittedName>
</protein>
<dbReference type="Proteomes" id="UP001177021">
    <property type="component" value="Unassembled WGS sequence"/>
</dbReference>
<comment type="caution">
    <text evidence="1">The sequence shown here is derived from an EMBL/GenBank/DDBJ whole genome shotgun (WGS) entry which is preliminary data.</text>
</comment>
<name>A0ACB0LME1_TRIPR</name>
<evidence type="ECO:0000313" key="1">
    <source>
        <dbReference type="EMBL" id="CAJ2668297.1"/>
    </source>
</evidence>
<sequence>MAGKDDSTIVKKTSSPYDLSSHDNPGSVITQVQLRGENYDEWAKAMKTSLRARRKWGFVEGNIPQPKEGSTEMEDWWTVQSMLVSWILNTIEPTLRSTISYMENAKELWEDIKERLSIPICNCGGCKCDVKAKLEKQREEEKVHQFLMGLDDALYGTVRSNLLATDPLPSLNKMYATLIQEERVKSIARTKEERGEIVGLAVQTGGRARGRGNTKEKDSVCSHCNQPGHDVAGCFQIIGYPDWWGDRPRYEAKTGAGRGKGQQQTRGSNHGRGRSTLVRANAVHAHEGGTTVSNTDRDIGGLVGLSNEQLQTLMELLNTHKGSNTERMTGKNTTWIIDTGASNHMTGNVRFMHKIKSVQGCPVGLPNGEQAAATHEGITLSEPTRSFENENFETQSVASEHQEAPLEVESSELRGGANVREVGESQVIQQDDEHEETNEEDLGRVFVANFCQFHSNSAFLVSQLRRNSDLVRFQQGRSFAGVEKSEKLNLNETFGMLLRKLRSYLLLYYLNDFVHLQKSHRAAGESPASTYPSSIETDPDPNGFATDPDLVVEDARHHETGPKRAYLKNRRHQNGRNFRDTVV</sequence>
<reference evidence="1" key="1">
    <citation type="submission" date="2023-10" db="EMBL/GenBank/DDBJ databases">
        <authorList>
            <person name="Rodriguez Cubillos JULIANA M."/>
            <person name="De Vega J."/>
        </authorList>
    </citation>
    <scope>NUCLEOTIDE SEQUENCE</scope>
</reference>